<keyword evidence="5" id="KW-1185">Reference proteome</keyword>
<accession>A0ABT4T205</accession>
<dbReference type="InterPro" id="IPR050109">
    <property type="entry name" value="HTH-type_TetR-like_transc_reg"/>
</dbReference>
<name>A0ABT4T205_9ACTN</name>
<dbReference type="InterPro" id="IPR001647">
    <property type="entry name" value="HTH_TetR"/>
</dbReference>
<dbReference type="InterPro" id="IPR041490">
    <property type="entry name" value="KstR2_TetR_C"/>
</dbReference>
<dbReference type="RefSeq" id="WP_148033412.1">
    <property type="nucleotide sequence ID" value="NZ_BAABFD010000014.1"/>
</dbReference>
<dbReference type="Pfam" id="PF00440">
    <property type="entry name" value="TetR_N"/>
    <property type="match status" value="1"/>
</dbReference>
<dbReference type="SUPFAM" id="SSF46689">
    <property type="entry name" value="Homeodomain-like"/>
    <property type="match status" value="1"/>
</dbReference>
<feature type="DNA-binding region" description="H-T-H motif" evidence="2">
    <location>
        <begin position="36"/>
        <end position="55"/>
    </location>
</feature>
<comment type="caution">
    <text evidence="4">The sequence shown here is derived from an EMBL/GenBank/DDBJ whole genome shotgun (WGS) entry which is preliminary data.</text>
</comment>
<dbReference type="EMBL" id="JAPNUD010000069">
    <property type="protein sequence ID" value="MDA0643512.1"/>
    <property type="molecule type" value="Genomic_DNA"/>
</dbReference>
<dbReference type="PRINTS" id="PR00455">
    <property type="entry name" value="HTHTETR"/>
</dbReference>
<evidence type="ECO:0000256" key="2">
    <source>
        <dbReference type="PROSITE-ProRule" id="PRU00335"/>
    </source>
</evidence>
<dbReference type="InterPro" id="IPR036271">
    <property type="entry name" value="Tet_transcr_reg_TetR-rel_C_sf"/>
</dbReference>
<dbReference type="PANTHER" id="PTHR30055">
    <property type="entry name" value="HTH-TYPE TRANSCRIPTIONAL REGULATOR RUTR"/>
    <property type="match status" value="1"/>
</dbReference>
<dbReference type="Pfam" id="PF17932">
    <property type="entry name" value="TetR_C_24"/>
    <property type="match status" value="1"/>
</dbReference>
<dbReference type="PANTHER" id="PTHR30055:SF237">
    <property type="entry name" value="TRANSCRIPTIONAL REPRESSOR MCE3R"/>
    <property type="match status" value="1"/>
</dbReference>
<evidence type="ECO:0000259" key="3">
    <source>
        <dbReference type="PROSITE" id="PS50977"/>
    </source>
</evidence>
<evidence type="ECO:0000313" key="4">
    <source>
        <dbReference type="EMBL" id="MDA0643512.1"/>
    </source>
</evidence>
<gene>
    <name evidence="4" type="ORF">OUY24_23025</name>
</gene>
<dbReference type="InterPro" id="IPR009057">
    <property type="entry name" value="Homeodomain-like_sf"/>
</dbReference>
<protein>
    <submittedName>
        <fullName evidence="4">TetR/AcrR family transcriptional regulator</fullName>
    </submittedName>
</protein>
<keyword evidence="1 2" id="KW-0238">DNA-binding</keyword>
<sequence>MAETTRGSRDGTVPTAVAIRSAAVELFHRQGFEATSQRQLADAVGLQVASLYNHIKSKEQLLATIMTEVMEQLLSITERRVEAAATPEERLLAFMSEGIRFHAEHRLEALVGNTELRSLSEDNRARVVELRDRYERLLESILRECAAGGTVSVPDVKMATYAGVAICVHVASWYRENGRLPLDEVISGLLAAYAPTAALERKK</sequence>
<evidence type="ECO:0000313" key="5">
    <source>
        <dbReference type="Proteomes" id="UP001212498"/>
    </source>
</evidence>
<dbReference type="SUPFAM" id="SSF48498">
    <property type="entry name" value="Tetracyclin repressor-like, C-terminal domain"/>
    <property type="match status" value="1"/>
</dbReference>
<proteinExistence type="predicted"/>
<dbReference type="Gene3D" id="1.10.357.10">
    <property type="entry name" value="Tetracycline Repressor, domain 2"/>
    <property type="match status" value="1"/>
</dbReference>
<organism evidence="4 5">
    <name type="scientific">Nonomuraea ferruginea</name>
    <dbReference type="NCBI Taxonomy" id="46174"/>
    <lineage>
        <taxon>Bacteria</taxon>
        <taxon>Bacillati</taxon>
        <taxon>Actinomycetota</taxon>
        <taxon>Actinomycetes</taxon>
        <taxon>Streptosporangiales</taxon>
        <taxon>Streptosporangiaceae</taxon>
        <taxon>Nonomuraea</taxon>
    </lineage>
</organism>
<evidence type="ECO:0000256" key="1">
    <source>
        <dbReference type="ARBA" id="ARBA00023125"/>
    </source>
</evidence>
<dbReference type="PROSITE" id="PS50977">
    <property type="entry name" value="HTH_TETR_2"/>
    <property type="match status" value="1"/>
</dbReference>
<dbReference type="Proteomes" id="UP001212498">
    <property type="component" value="Unassembled WGS sequence"/>
</dbReference>
<reference evidence="4 5" key="1">
    <citation type="submission" date="2022-11" db="EMBL/GenBank/DDBJ databases">
        <title>Nonomuraea corallina sp. nov., a new species of the genus Nonomuraea isolated from sea side sediment in Thai sea.</title>
        <authorList>
            <person name="Ngamcharungchit C."/>
            <person name="Matsumoto A."/>
            <person name="Suriyachadkun C."/>
            <person name="Panbangred W."/>
            <person name="Inahashi Y."/>
            <person name="Intra B."/>
        </authorList>
    </citation>
    <scope>NUCLEOTIDE SEQUENCE [LARGE SCALE GENOMIC DNA]</scope>
    <source>
        <strain evidence="4 5">DSM 43553</strain>
    </source>
</reference>
<feature type="domain" description="HTH tetR-type" evidence="3">
    <location>
        <begin position="13"/>
        <end position="73"/>
    </location>
</feature>